<accession>A0AAE3R8E7</accession>
<dbReference type="Gene3D" id="1.20.120.450">
    <property type="entry name" value="dinb family like domain"/>
    <property type="match status" value="1"/>
</dbReference>
<dbReference type="Pfam" id="PF04978">
    <property type="entry name" value="MST"/>
    <property type="match status" value="1"/>
</dbReference>
<comment type="caution">
    <text evidence="1">The sequence shown here is derived from an EMBL/GenBank/DDBJ whole genome shotgun (WGS) entry which is preliminary data.</text>
</comment>
<reference evidence="1" key="1">
    <citation type="submission" date="2023-05" db="EMBL/GenBank/DDBJ databases">
        <authorList>
            <person name="Zhang X."/>
        </authorList>
    </citation>
    <scope>NUCLEOTIDE SEQUENCE</scope>
    <source>
        <strain evidence="1">BD1B2-1</strain>
    </source>
</reference>
<evidence type="ECO:0000313" key="1">
    <source>
        <dbReference type="EMBL" id="MDJ1503299.1"/>
    </source>
</evidence>
<dbReference type="EMBL" id="JASJOU010000008">
    <property type="protein sequence ID" value="MDJ1503299.1"/>
    <property type="molecule type" value="Genomic_DNA"/>
</dbReference>
<name>A0AAE3R8E7_9BACT</name>
<dbReference type="RefSeq" id="WP_314513904.1">
    <property type="nucleotide sequence ID" value="NZ_JASJOU010000008.1"/>
</dbReference>
<organism evidence="1 2">
    <name type="scientific">Xanthocytophaga agilis</name>
    <dbReference type="NCBI Taxonomy" id="3048010"/>
    <lineage>
        <taxon>Bacteria</taxon>
        <taxon>Pseudomonadati</taxon>
        <taxon>Bacteroidota</taxon>
        <taxon>Cytophagia</taxon>
        <taxon>Cytophagales</taxon>
        <taxon>Rhodocytophagaceae</taxon>
        <taxon>Xanthocytophaga</taxon>
    </lineage>
</organism>
<keyword evidence="2" id="KW-1185">Reference proteome</keyword>
<dbReference type="Proteomes" id="UP001232063">
    <property type="component" value="Unassembled WGS sequence"/>
</dbReference>
<gene>
    <name evidence="1" type="ORF">QNI22_21705</name>
</gene>
<dbReference type="SUPFAM" id="SSF109854">
    <property type="entry name" value="DinB/YfiT-like putative metalloenzymes"/>
    <property type="match status" value="1"/>
</dbReference>
<dbReference type="InterPro" id="IPR007061">
    <property type="entry name" value="MST-like"/>
</dbReference>
<sequence length="164" mass="19355">MPPDGCYTPCIGNLVSLLRYSRYSTLTCIHALTQYELDFYIDSKANSIGILLRHIAALETLFQCVVFEVRDLTPNEKEFWKGSLSGELYLRLVNGHELNYYINILEQTRNKTYESLKYKDDQWLFSETRYPFGSPVNNYYCLFHIMEDELNHLGQIKMIKERIM</sequence>
<dbReference type="AlphaFoldDB" id="A0AAE3R8E7"/>
<dbReference type="InterPro" id="IPR034660">
    <property type="entry name" value="DinB/YfiT-like"/>
</dbReference>
<proteinExistence type="predicted"/>
<evidence type="ECO:0000313" key="2">
    <source>
        <dbReference type="Proteomes" id="UP001232063"/>
    </source>
</evidence>
<protein>
    <submittedName>
        <fullName evidence="1">DinB family protein</fullName>
    </submittedName>
</protein>